<name>A0A4Y9ESL4_9SPHN</name>
<accession>A0A4Y9ESL4</accession>
<comment type="subcellular location">
    <subcellularLocation>
        <location evidence="8">Cell membrane</location>
        <topology evidence="8">Peripheral membrane protein</topology>
    </subcellularLocation>
    <subcellularLocation>
        <location evidence="1">Membrane</location>
    </subcellularLocation>
</comment>
<dbReference type="Pfam" id="PF00213">
    <property type="entry name" value="OSCP"/>
    <property type="match status" value="1"/>
</dbReference>
<evidence type="ECO:0000313" key="9">
    <source>
        <dbReference type="EMBL" id="TFU06604.1"/>
    </source>
</evidence>
<evidence type="ECO:0000256" key="3">
    <source>
        <dbReference type="ARBA" id="ARBA00022781"/>
    </source>
</evidence>
<dbReference type="NCBIfam" id="NF004402">
    <property type="entry name" value="PRK05758.2-2"/>
    <property type="match status" value="1"/>
</dbReference>
<keyword evidence="5 8" id="KW-0472">Membrane</keyword>
<keyword evidence="7 8" id="KW-0066">ATP synthesis</keyword>
<evidence type="ECO:0000313" key="10">
    <source>
        <dbReference type="Proteomes" id="UP000297737"/>
    </source>
</evidence>
<evidence type="ECO:0000256" key="2">
    <source>
        <dbReference type="ARBA" id="ARBA00022448"/>
    </source>
</evidence>
<keyword evidence="8" id="KW-1003">Cell membrane</keyword>
<evidence type="ECO:0000256" key="1">
    <source>
        <dbReference type="ARBA" id="ARBA00004370"/>
    </source>
</evidence>
<keyword evidence="6 8" id="KW-0139">CF(1)</keyword>
<dbReference type="NCBIfam" id="TIGR01145">
    <property type="entry name" value="ATP_synt_delta"/>
    <property type="match status" value="1"/>
</dbReference>
<evidence type="ECO:0000256" key="8">
    <source>
        <dbReference type="HAMAP-Rule" id="MF_01416"/>
    </source>
</evidence>
<reference evidence="9 10" key="1">
    <citation type="submission" date="2019-02" db="EMBL/GenBank/DDBJ databases">
        <title>Polymorphobacter sp. isolated from the lake at the Tibet of China.</title>
        <authorList>
            <person name="Li A."/>
        </authorList>
    </citation>
    <scope>NUCLEOTIDE SEQUENCE [LARGE SCALE GENOMIC DNA]</scope>
    <source>
        <strain evidence="9 10">DJ1R-1</strain>
    </source>
</reference>
<evidence type="ECO:0000256" key="4">
    <source>
        <dbReference type="ARBA" id="ARBA00023065"/>
    </source>
</evidence>
<dbReference type="PANTHER" id="PTHR11910">
    <property type="entry name" value="ATP SYNTHASE DELTA CHAIN"/>
    <property type="match status" value="1"/>
</dbReference>
<proteinExistence type="inferred from homology"/>
<comment type="function">
    <text evidence="8">F(1)F(0) ATP synthase produces ATP from ADP in the presence of a proton or sodium gradient. F-type ATPases consist of two structural domains, F(1) containing the extramembraneous catalytic core and F(0) containing the membrane proton channel, linked together by a central stalk and a peripheral stalk. During catalysis, ATP synthesis in the catalytic domain of F(1) is coupled via a rotary mechanism of the central stalk subunits to proton translocation.</text>
</comment>
<dbReference type="PRINTS" id="PR00125">
    <property type="entry name" value="ATPASEDELTA"/>
</dbReference>
<keyword evidence="4 8" id="KW-0406">Ion transport</keyword>
<evidence type="ECO:0000256" key="5">
    <source>
        <dbReference type="ARBA" id="ARBA00023136"/>
    </source>
</evidence>
<keyword evidence="2 8" id="KW-0813">Transport</keyword>
<comment type="function">
    <text evidence="8">This protein is part of the stalk that links CF(0) to CF(1). It either transmits conformational changes from CF(0) to CF(1) or is implicated in proton conduction.</text>
</comment>
<dbReference type="GO" id="GO:0005886">
    <property type="term" value="C:plasma membrane"/>
    <property type="evidence" value="ECO:0007669"/>
    <property type="project" value="UniProtKB-SubCell"/>
</dbReference>
<dbReference type="PROSITE" id="PS00389">
    <property type="entry name" value="ATPASE_DELTA"/>
    <property type="match status" value="1"/>
</dbReference>
<dbReference type="RefSeq" id="WP_135245329.1">
    <property type="nucleotide sequence ID" value="NZ_SIHO01000001.1"/>
</dbReference>
<dbReference type="NCBIfam" id="NF004406">
    <property type="entry name" value="PRK05758.3-2"/>
    <property type="match status" value="1"/>
</dbReference>
<dbReference type="EMBL" id="SIHO01000001">
    <property type="protein sequence ID" value="TFU06604.1"/>
    <property type="molecule type" value="Genomic_DNA"/>
</dbReference>
<dbReference type="AlphaFoldDB" id="A0A4Y9ESL4"/>
<evidence type="ECO:0000256" key="7">
    <source>
        <dbReference type="ARBA" id="ARBA00023310"/>
    </source>
</evidence>
<comment type="similarity">
    <text evidence="8">Belongs to the ATPase delta chain family.</text>
</comment>
<dbReference type="InterPro" id="IPR020781">
    <property type="entry name" value="ATPase_OSCP/d_CS"/>
</dbReference>
<dbReference type="OrthoDB" id="9796185at2"/>
<sequence length="184" mass="18844">METSGGIVAGISGRYATALYQLAQDAKATDKVAASLAALTAALAESADLKSLINSPLIDRADAGKAVAATAKAMKLDKLTSNFLGVLAQGRRLAVLPAIIADFGKLSAAARGEVTAHVTSARKLDAKQTSALLAQLKTGLGRDVALDLHVDPEILGGLVVRVGSRMIDSSIATKLNTLGQRLKG</sequence>
<dbReference type="HAMAP" id="MF_01416">
    <property type="entry name" value="ATP_synth_delta_bact"/>
    <property type="match status" value="1"/>
</dbReference>
<dbReference type="Proteomes" id="UP000297737">
    <property type="component" value="Unassembled WGS sequence"/>
</dbReference>
<keyword evidence="10" id="KW-1185">Reference proteome</keyword>
<protein>
    <recommendedName>
        <fullName evidence="8">ATP synthase subunit delta</fullName>
    </recommendedName>
    <alternativeName>
        <fullName evidence="8">ATP synthase F(1) sector subunit delta</fullName>
    </alternativeName>
    <alternativeName>
        <fullName evidence="8">F-type ATPase subunit delta</fullName>
        <shortName evidence="8">F-ATPase subunit delta</shortName>
    </alternativeName>
</protein>
<organism evidence="9 10">
    <name type="scientific">Glacieibacterium arshaanense</name>
    <dbReference type="NCBI Taxonomy" id="2511025"/>
    <lineage>
        <taxon>Bacteria</taxon>
        <taxon>Pseudomonadati</taxon>
        <taxon>Pseudomonadota</taxon>
        <taxon>Alphaproteobacteria</taxon>
        <taxon>Sphingomonadales</taxon>
        <taxon>Sphingosinicellaceae</taxon>
        <taxon>Glacieibacterium</taxon>
    </lineage>
</organism>
<dbReference type="InterPro" id="IPR000711">
    <property type="entry name" value="ATPase_OSCP/dsu"/>
</dbReference>
<comment type="caution">
    <text evidence="9">The sequence shown here is derived from an EMBL/GenBank/DDBJ whole genome shotgun (WGS) entry which is preliminary data.</text>
</comment>
<keyword evidence="3 8" id="KW-0375">Hydrogen ion transport</keyword>
<dbReference type="GO" id="GO:0045259">
    <property type="term" value="C:proton-transporting ATP synthase complex"/>
    <property type="evidence" value="ECO:0007669"/>
    <property type="project" value="UniProtKB-KW"/>
</dbReference>
<gene>
    <name evidence="8" type="primary">atpH</name>
    <name evidence="9" type="ORF">EUV02_01545</name>
</gene>
<dbReference type="GO" id="GO:0046933">
    <property type="term" value="F:proton-transporting ATP synthase activity, rotational mechanism"/>
    <property type="evidence" value="ECO:0007669"/>
    <property type="project" value="UniProtKB-UniRule"/>
</dbReference>
<dbReference type="Gene3D" id="1.10.520.20">
    <property type="entry name" value="N-terminal domain of the delta subunit of the F1F0-ATP synthase"/>
    <property type="match status" value="1"/>
</dbReference>
<evidence type="ECO:0000256" key="6">
    <source>
        <dbReference type="ARBA" id="ARBA00023196"/>
    </source>
</evidence>
<dbReference type="InterPro" id="IPR026015">
    <property type="entry name" value="ATP_synth_OSCP/delta_N_sf"/>
</dbReference>
<dbReference type="SUPFAM" id="SSF47928">
    <property type="entry name" value="N-terminal domain of the delta subunit of the F1F0-ATP synthase"/>
    <property type="match status" value="1"/>
</dbReference>